<feature type="domain" description="Xylose isomerase-like TIM barrel" evidence="1">
    <location>
        <begin position="46"/>
        <end position="221"/>
    </location>
</feature>
<name>A0A2T2YBE0_9BACT</name>
<proteinExistence type="predicted"/>
<dbReference type="InterPro" id="IPR050312">
    <property type="entry name" value="IolE/XylAMocC-like"/>
</dbReference>
<evidence type="ECO:0000259" key="1">
    <source>
        <dbReference type="Pfam" id="PF01261"/>
    </source>
</evidence>
<dbReference type="GO" id="GO:0016853">
    <property type="term" value="F:isomerase activity"/>
    <property type="evidence" value="ECO:0007669"/>
    <property type="project" value="UniProtKB-KW"/>
</dbReference>
<gene>
    <name evidence="2" type="ORF">AHMF7605_04570</name>
</gene>
<dbReference type="SUPFAM" id="SSF51658">
    <property type="entry name" value="Xylose isomerase-like"/>
    <property type="match status" value="1"/>
</dbReference>
<evidence type="ECO:0000313" key="2">
    <source>
        <dbReference type="EMBL" id="PSR52850.1"/>
    </source>
</evidence>
<dbReference type="Proteomes" id="UP000240357">
    <property type="component" value="Unassembled WGS sequence"/>
</dbReference>
<dbReference type="PANTHER" id="PTHR12110">
    <property type="entry name" value="HYDROXYPYRUVATE ISOMERASE"/>
    <property type="match status" value="1"/>
</dbReference>
<dbReference type="EMBL" id="PYFT01000001">
    <property type="protein sequence ID" value="PSR52850.1"/>
    <property type="molecule type" value="Genomic_DNA"/>
</dbReference>
<comment type="caution">
    <text evidence="2">The sequence shown here is derived from an EMBL/GenBank/DDBJ whole genome shotgun (WGS) entry which is preliminary data.</text>
</comment>
<reference evidence="2 3" key="1">
    <citation type="submission" date="2018-03" db="EMBL/GenBank/DDBJ databases">
        <title>Adhaeribacter sp. HMF7605 Genome sequencing and assembly.</title>
        <authorList>
            <person name="Kang H."/>
            <person name="Kang J."/>
            <person name="Cha I."/>
            <person name="Kim H."/>
            <person name="Joh K."/>
        </authorList>
    </citation>
    <scope>NUCLEOTIDE SEQUENCE [LARGE SCALE GENOMIC DNA]</scope>
    <source>
        <strain evidence="2 3">HMF7605</strain>
    </source>
</reference>
<dbReference type="AlphaFoldDB" id="A0A2T2YBE0"/>
<keyword evidence="3" id="KW-1185">Reference proteome</keyword>
<dbReference type="OrthoDB" id="1399043at2"/>
<protein>
    <submittedName>
        <fullName evidence="2">Xylose isomerase</fullName>
    </submittedName>
</protein>
<sequence>MPENNYPKIHNATWPGIVGKGPDSEPVIPFDTMLQMTAAAEMDGIKFDGVDLGLFNPHINLEGSLEDIRRAAEEVADKVAAYNLNVGSLVAPIWGGPAMGSAAERATFVDMVRRSCEFGKVLRERGVRPYGVIRIDSASSPESWEQDPVNNSKLIAQTFQEACDVAAEYGERLAAEGEICWGGMHSWRTMVQTLEAVNRPNMGFQADMAHTLLYLLGYNHPEDRILPENYDWSDRSVLTEGLKTITNALRPWTIDFHVAQNDSTVFGSGSHDKTGRHCLATDPNGKLDIVQDAGFWLRDENGELTKAVQHICWDGCMFPNDVMMNQQTWNDILATMIKVRQAHGWHEPVQVNEESLIG</sequence>
<dbReference type="InterPro" id="IPR013022">
    <property type="entry name" value="Xyl_isomerase-like_TIM-brl"/>
</dbReference>
<organism evidence="2 3">
    <name type="scientific">Adhaeribacter arboris</name>
    <dbReference type="NCBI Taxonomy" id="2072846"/>
    <lineage>
        <taxon>Bacteria</taxon>
        <taxon>Pseudomonadati</taxon>
        <taxon>Bacteroidota</taxon>
        <taxon>Cytophagia</taxon>
        <taxon>Cytophagales</taxon>
        <taxon>Hymenobacteraceae</taxon>
        <taxon>Adhaeribacter</taxon>
    </lineage>
</organism>
<keyword evidence="2" id="KW-0413">Isomerase</keyword>
<dbReference type="Gene3D" id="3.20.20.150">
    <property type="entry name" value="Divalent-metal-dependent TIM barrel enzymes"/>
    <property type="match status" value="1"/>
</dbReference>
<dbReference type="RefSeq" id="WP_106926882.1">
    <property type="nucleotide sequence ID" value="NZ_PYFT01000001.1"/>
</dbReference>
<dbReference type="Pfam" id="PF01261">
    <property type="entry name" value="AP_endonuc_2"/>
    <property type="match status" value="1"/>
</dbReference>
<dbReference type="InterPro" id="IPR036237">
    <property type="entry name" value="Xyl_isomerase-like_sf"/>
</dbReference>
<accession>A0A2T2YBE0</accession>
<dbReference type="PANTHER" id="PTHR12110:SF21">
    <property type="entry name" value="XYLOSE ISOMERASE-LIKE TIM BARREL DOMAIN-CONTAINING PROTEIN"/>
    <property type="match status" value="1"/>
</dbReference>
<evidence type="ECO:0000313" key="3">
    <source>
        <dbReference type="Proteomes" id="UP000240357"/>
    </source>
</evidence>